<dbReference type="EMBL" id="JACHXU010000019">
    <property type="protein sequence ID" value="MBB3208899.1"/>
    <property type="molecule type" value="Genomic_DNA"/>
</dbReference>
<dbReference type="InterPro" id="IPR013651">
    <property type="entry name" value="ATP-grasp_RimK-type"/>
</dbReference>
<dbReference type="Gene3D" id="3.30.1490.20">
    <property type="entry name" value="ATP-grasp fold, A domain"/>
    <property type="match status" value="1"/>
</dbReference>
<organism evidence="3 4">
    <name type="scientific">Aporhodopirellula rubra</name>
    <dbReference type="NCBI Taxonomy" id="980271"/>
    <lineage>
        <taxon>Bacteria</taxon>
        <taxon>Pseudomonadati</taxon>
        <taxon>Planctomycetota</taxon>
        <taxon>Planctomycetia</taxon>
        <taxon>Pirellulales</taxon>
        <taxon>Pirellulaceae</taxon>
        <taxon>Aporhodopirellula</taxon>
    </lineage>
</organism>
<dbReference type="GO" id="GO:0018169">
    <property type="term" value="F:ribosomal S6-glutamic acid ligase activity"/>
    <property type="evidence" value="ECO:0007669"/>
    <property type="project" value="TreeGrafter"/>
</dbReference>
<comment type="caution">
    <text evidence="3">The sequence shown here is derived from an EMBL/GenBank/DDBJ whole genome shotgun (WGS) entry which is preliminary data.</text>
</comment>
<dbReference type="GO" id="GO:0046872">
    <property type="term" value="F:metal ion binding"/>
    <property type="evidence" value="ECO:0007669"/>
    <property type="project" value="InterPro"/>
</dbReference>
<feature type="domain" description="ATP-grasp" evidence="2">
    <location>
        <begin position="287"/>
        <end position="483"/>
    </location>
</feature>
<reference evidence="3 4" key="1">
    <citation type="submission" date="2020-08" db="EMBL/GenBank/DDBJ databases">
        <title>Genomic Encyclopedia of Type Strains, Phase III (KMG-III): the genomes of soil and plant-associated and newly described type strains.</title>
        <authorList>
            <person name="Whitman W."/>
        </authorList>
    </citation>
    <scope>NUCLEOTIDE SEQUENCE [LARGE SCALE GENOMIC DNA]</scope>
    <source>
        <strain evidence="3 4">CECT 8075</strain>
    </source>
</reference>
<evidence type="ECO:0000313" key="4">
    <source>
        <dbReference type="Proteomes" id="UP000536179"/>
    </source>
</evidence>
<keyword evidence="3" id="KW-0436">Ligase</keyword>
<evidence type="ECO:0000256" key="1">
    <source>
        <dbReference type="PROSITE-ProRule" id="PRU00409"/>
    </source>
</evidence>
<gene>
    <name evidence="3" type="ORF">FHS27_004733</name>
</gene>
<dbReference type="Pfam" id="PF08443">
    <property type="entry name" value="RimK"/>
    <property type="match status" value="1"/>
</dbReference>
<dbReference type="Pfam" id="PF14401">
    <property type="entry name" value="RLAN"/>
    <property type="match status" value="1"/>
</dbReference>
<dbReference type="GO" id="GO:0005524">
    <property type="term" value="F:ATP binding"/>
    <property type="evidence" value="ECO:0007669"/>
    <property type="project" value="UniProtKB-UniRule"/>
</dbReference>
<dbReference type="GO" id="GO:0005737">
    <property type="term" value="C:cytoplasm"/>
    <property type="evidence" value="ECO:0007669"/>
    <property type="project" value="TreeGrafter"/>
</dbReference>
<dbReference type="InterPro" id="IPR013815">
    <property type="entry name" value="ATP_grasp_subdomain_1"/>
</dbReference>
<evidence type="ECO:0000313" key="3">
    <source>
        <dbReference type="EMBL" id="MBB3208899.1"/>
    </source>
</evidence>
<dbReference type="InterPro" id="IPR011761">
    <property type="entry name" value="ATP-grasp"/>
</dbReference>
<keyword evidence="4" id="KW-1185">Reference proteome</keyword>
<name>A0A7W5H7Z0_9BACT</name>
<dbReference type="PANTHER" id="PTHR21621:SF0">
    <property type="entry name" value="BETA-CITRYLGLUTAMATE SYNTHASE B-RELATED"/>
    <property type="match status" value="1"/>
</dbReference>
<dbReference type="PANTHER" id="PTHR21621">
    <property type="entry name" value="RIBOSOMAL PROTEIN S6 MODIFICATION PROTEIN"/>
    <property type="match status" value="1"/>
</dbReference>
<evidence type="ECO:0000259" key="2">
    <source>
        <dbReference type="PROSITE" id="PS50975"/>
    </source>
</evidence>
<keyword evidence="1" id="KW-0067">ATP-binding</keyword>
<dbReference type="InterPro" id="IPR025839">
    <property type="entry name" value="RLAN_dom"/>
</dbReference>
<dbReference type="GO" id="GO:0009432">
    <property type="term" value="P:SOS response"/>
    <property type="evidence" value="ECO:0007669"/>
    <property type="project" value="TreeGrafter"/>
</dbReference>
<dbReference type="Gene3D" id="3.30.470.20">
    <property type="entry name" value="ATP-grasp fold, B domain"/>
    <property type="match status" value="1"/>
</dbReference>
<dbReference type="PROSITE" id="PS50975">
    <property type="entry name" value="ATP_GRASP"/>
    <property type="match status" value="1"/>
</dbReference>
<dbReference type="RefSeq" id="WP_184307130.1">
    <property type="nucleotide sequence ID" value="NZ_JACHXU010000019.1"/>
</dbReference>
<dbReference type="AlphaFoldDB" id="A0A7W5H7Z0"/>
<accession>A0A7W5H7Z0</accession>
<proteinExistence type="predicted"/>
<protein>
    <submittedName>
        <fullName evidence="3">Glutathione synthase/RimK-type ligase-like ATP-grasp enzyme</fullName>
    </submittedName>
</protein>
<dbReference type="Proteomes" id="UP000536179">
    <property type="component" value="Unassembled WGS sequence"/>
</dbReference>
<sequence>MKTILVAESGDDWIGEFDDITIVDPRDYLAFPDTKTRGRTRVYNLSRSYAYQSMGYYVSLLAEARGERPIPDVTTIQDLSGSTAVRLLPQHLEELIRSSLKGLTGEEFVLSVYFGENLAKKYDRLSRELYNVFQAPLLRFTFSRRSQWRLRHATAISLSAVPQNHRPFVSEAAKRHFARGRSSRPKRKSMRYDMAILHNPAEGDLAPSDESALKKIVRAAAAEGINAELITRNESGRLLEFDALFIRETTAVSHHTYRLARRGQAAGMVVIDDPLSILRCSNKVYLAELLTRAKVPTPETTIVHRRNADELATQITYPCVLKRPDSAFSQGVVKANDSDEFLARLAEFFEDSELVIAQRYMRTDFDWRIGVMDGRALFACKYHMARGHWQIAKHDANSPAKPQFGKCDTFPVETAPRKAVATAVKAANLIGNGLYGVDVKEVDGQFYVIEVNDNPNLDSGVEDAVLREELYRRIMESFVRRIEASRQTSV</sequence>
<dbReference type="SUPFAM" id="SSF56059">
    <property type="entry name" value="Glutathione synthetase ATP-binding domain-like"/>
    <property type="match status" value="1"/>
</dbReference>
<keyword evidence="1" id="KW-0547">Nucleotide-binding</keyword>